<proteinExistence type="predicted"/>
<evidence type="ECO:0000256" key="1">
    <source>
        <dbReference type="SAM" id="MobiDB-lite"/>
    </source>
</evidence>
<feature type="compositionally biased region" description="Polar residues" evidence="1">
    <location>
        <begin position="1716"/>
        <end position="1725"/>
    </location>
</feature>
<dbReference type="EMBL" id="OU466860">
    <property type="protein sequence ID" value="CAH2060617.1"/>
    <property type="molecule type" value="Genomic_DNA"/>
</dbReference>
<feature type="compositionally biased region" description="Low complexity" evidence="1">
    <location>
        <begin position="1911"/>
        <end position="1924"/>
    </location>
</feature>
<dbReference type="Proteomes" id="UP000836841">
    <property type="component" value="Chromosome 4"/>
</dbReference>
<reference evidence="3 4" key="1">
    <citation type="submission" date="2022-03" db="EMBL/GenBank/DDBJ databases">
        <authorList>
            <person name="Nunn A."/>
            <person name="Chopra R."/>
            <person name="Nunn A."/>
            <person name="Contreras Garrido A."/>
        </authorList>
    </citation>
    <scope>NUCLEOTIDE SEQUENCE [LARGE SCALE GENOMIC DNA]</scope>
</reference>
<feature type="region of interest" description="Disordered" evidence="1">
    <location>
        <begin position="2049"/>
        <end position="2077"/>
    </location>
</feature>
<dbReference type="PANTHER" id="PTHR35478">
    <property type="entry name" value="ZINC FINGER FYVE DOMAIN PROTEIN"/>
    <property type="match status" value="1"/>
</dbReference>
<feature type="region of interest" description="Disordered" evidence="1">
    <location>
        <begin position="1698"/>
        <end position="1762"/>
    </location>
</feature>
<evidence type="ECO:0000259" key="2">
    <source>
        <dbReference type="Pfam" id="PF25569"/>
    </source>
</evidence>
<organism evidence="3 4">
    <name type="scientific">Thlaspi arvense</name>
    <name type="common">Field penny-cress</name>
    <dbReference type="NCBI Taxonomy" id="13288"/>
    <lineage>
        <taxon>Eukaryota</taxon>
        <taxon>Viridiplantae</taxon>
        <taxon>Streptophyta</taxon>
        <taxon>Embryophyta</taxon>
        <taxon>Tracheophyta</taxon>
        <taxon>Spermatophyta</taxon>
        <taxon>Magnoliopsida</taxon>
        <taxon>eudicotyledons</taxon>
        <taxon>Gunneridae</taxon>
        <taxon>Pentapetalae</taxon>
        <taxon>rosids</taxon>
        <taxon>malvids</taxon>
        <taxon>Brassicales</taxon>
        <taxon>Brassicaceae</taxon>
        <taxon>Thlaspideae</taxon>
        <taxon>Thlaspi</taxon>
    </lineage>
</organism>
<keyword evidence="4" id="KW-1185">Reference proteome</keyword>
<protein>
    <recommendedName>
        <fullName evidence="2">ZFYVE26-like TPR repeats domain-containing protein</fullName>
    </recommendedName>
</protein>
<gene>
    <name evidence="3" type="ORF">TAV2_LOCUS14806</name>
</gene>
<name>A0AAU9S932_THLAR</name>
<sequence length="2475" mass="277392">MDKETEILSRLAANHLHLAQFEPLKATLLALRVRNPDLALTILQTIVSNAGRFENVLWSRSCPSPSLLAFLSTIELLRFETPTEPWGFDSETLSLRADFLLMVQVLIDRVSERIRDEQRVELESEEEESEKRDENGGLRDCVRILQGFLDLGVERLRFDVDTISSGGSYMIEEEEVVSLRSIVLDYSDVFDALCCNIKRQLIASESYVTSLVDEAEREEEQETERNEANGIGSREQDNNNVFALIQRNVQLAQLDAMRKKLDEGDERGAVDRIRYLHLDYGVDKENYHAVLKALLSRVMEKKDEYGDSWDMVRQNLLFIYKEALSSNCGDLVLMIQGIQDDMLLPDSQLHLSLDNDQLPLPLECFRRYCVELKTERNMEDKSSPMNRAINSCLRDMYHYARISGSHVLECVMCAALSSVKKEKLQEANDVLTLFPRLRPLVASMGWDLLPGKTAARRKLMRLLWSSNSQAIRLQESSLYGDQRDEKSCVEHLCDTLCYQLDLASFAACINSGKSWTPKASFLMHGNVSSEDDDAEVDPFVENLLLERLSTQSPLRVLFDVVPGIKFKEAISLISMQPIASTAEAWKRIQDIELMHMRYALEAIVLALGAMEEAMKDETDASHRVVFYHLKDLASHLEAIKIFPRKIMMVNIVISLLHIDDIRLSSTPSLDPGDLSTEGENEIVISFTRKLLNLLRRNLSSDLTEQECQLDGNYSADGRRALEWRVSMAKRFIEDCEWRLSIMQHLLPLSERQWGFKEVLSVLRAAPAKLLNLCMQRAKYDIGEQAVHRFSLSAEDKATLELAEWVDNAFNRTLVEDVMSRTAEGASPVQDLDFRSLGSQLSPLAVILLCIDAAASSAKSPTISKQLLDKASSVLDFHSQVMLSEIYPGGSPKVGFTYWDQVHEVAIISVLRRILKRLQEFLEQDNPQILQASFSGDTIISSSTESHRQGQKDRALALLHQMIEDAHKGKRQFLSGKLHNLARAITDEKPEVDVLKGDGSDMAIEKDGVLGLGLKYTKHSPSGSSSRDVDGNFLSHEREEKGKRSFGPLSNKTSTYLSQFILYIAAIGDIVDGTDTTHDFNFFSLVYEWPKDLLTRLVFDRSSTDAAAKVAEVMSADFVHEVISACVPPVYPPRAGHGWACIPVIPTIPSPHSESKVLSPSKEAKPNCYVRSSATPGVPLYPLQLDVIRHLVKISPVRAIVACVFGGSILYNGSDSFISSSLNDEFTSSPDADRLFYEFSLDQSERFPTLNRWIQMQTNLHRVSEYVVTPKQTPDDTQIKPDERTAIKRLLEHDNDSESDAEEFFSNSNIQPAMTDSSARDGRPFETGIGRTDPTVFLSFDWENEVPYEKAVNRLIDEGKLMDALALSDRFLRNGASDWLLELVIKSREENPSTLGRSQGYGGQSNSWQYCLRLKDKQLAATLALNFVLSWIGIETLVRLGFRYMHTWELDAALNVLTMCSCHLLESDPVSSEVLHRRKALQKYSHILSADDRHNSWQEVEDECKEDPEGLALRLAGKGAVSAALEVAESAALSIDLRRELQGRQLVKLLTTDPLNGGGPAEASRFLSSLQDSADALPVVMGAMQLLPDLRSKQLLVHFFLKRRDSNLSDLEVSRLNSWALGLKVLAALPLPWQQRCSSLHEYPHLIFEALLMRKQLQYASLILKEFPALRDNNVIMAYAAKAIAVTVSPPPPREPRITVSASRLRQKARAGPAKASFTSSLSNFQREARRAFSWTPRNTENRTTSKDVRKRKNSGLGPPERAAWEAMTGIQEDQGSSYSADGQDRLPSVSIAEEWMLSGQTTKDEAVRASHKYESTPDITLFKALLSLCSDELVSARTALDLCINQMKNVLSSKQLSEAASVETIGRAYHATEAFVQGLSYAKSLLRKLLGASELNSSNGERSRDLDDISSDAGSSSVGSQSTDESSEVLSHAEIWLGRAELLQSLLGSGIAASLDDIADQLSSESLRNRLISEERYSMAVYMCKKCKIDVFPVWKAWGLALLRMERYAQARVKFKYDHLAKSAPTILDDSLSADSYLNVLHMPSTFPRSERSRRSLELEKNSSVPGSDFEDGPRSNLDSTRYSECTNYLQEHARQNLLGFMFRHGHFKDACMLFFPPSAFPPPLQTSSVGAVSSSSSPQRTDPLTTEYGSVESLCEFCVGYGAISSLEEVITERLESAKHQDQAINRYIAGALTRICVFFETNRHFNYLYKFLVLKKDYVTSGYCCIQLFMNSTTQEEAVRHLEHAKAHFEEALAARHRGSESKKLVTKGVRGKGTSEKLSEEALVKLSSRVKMQIDVVKSFIDSEGAPWKLSLFGNPNDSETSRRRCEIVETLVEKNFDLAFQVIYEFKLSAVDIYAGVASSLADRKKGSQLTELFKNIKGTIQDDDWDQVLGAAINVYANKHKERPDRLIDMLTSSHRKVLACVVCGRLKSAFQIASKSGSVADVQYVAHQALHANSHTVLGMCKQWLAQNM</sequence>
<dbReference type="InterPro" id="IPR057946">
    <property type="entry name" value="TPR_ZFYVE26"/>
</dbReference>
<feature type="domain" description="ZFYVE26-like TPR repeats" evidence="2">
    <location>
        <begin position="2354"/>
        <end position="2472"/>
    </location>
</feature>
<feature type="region of interest" description="Disordered" evidence="1">
    <location>
        <begin position="1294"/>
        <end position="1325"/>
    </location>
</feature>
<feature type="compositionally biased region" description="Basic and acidic residues" evidence="1">
    <location>
        <begin position="2049"/>
        <end position="2061"/>
    </location>
</feature>
<accession>A0AAU9S932</accession>
<feature type="region of interest" description="Disordered" evidence="1">
    <location>
        <begin position="1896"/>
        <end position="1926"/>
    </location>
</feature>
<dbReference type="Pfam" id="PF25569">
    <property type="entry name" value="TPR_ZFYVE26"/>
    <property type="match status" value="1"/>
</dbReference>
<evidence type="ECO:0000313" key="4">
    <source>
        <dbReference type="Proteomes" id="UP000836841"/>
    </source>
</evidence>
<feature type="compositionally biased region" description="Polar residues" evidence="1">
    <location>
        <begin position="1304"/>
        <end position="1316"/>
    </location>
</feature>
<evidence type="ECO:0000313" key="3">
    <source>
        <dbReference type="EMBL" id="CAH2060617.1"/>
    </source>
</evidence>
<dbReference type="PANTHER" id="PTHR35478:SF1">
    <property type="entry name" value="ZINC FINGER FYVE DOMAIN-CONTAINING PROTEIN 26"/>
    <property type="match status" value="1"/>
</dbReference>